<feature type="compositionally biased region" description="Gly residues" evidence="1">
    <location>
        <begin position="47"/>
        <end position="56"/>
    </location>
</feature>
<gene>
    <name evidence="3" type="ORF">HKW66_Vig0219680</name>
</gene>
<dbReference type="Proteomes" id="UP000743370">
    <property type="component" value="Unassembled WGS sequence"/>
</dbReference>
<feature type="region of interest" description="Disordered" evidence="1">
    <location>
        <begin position="29"/>
        <end position="72"/>
    </location>
</feature>
<feature type="compositionally biased region" description="Basic and acidic residues" evidence="1">
    <location>
        <begin position="103"/>
        <end position="123"/>
    </location>
</feature>
<feature type="region of interest" description="Disordered" evidence="1">
    <location>
        <begin position="99"/>
        <end position="123"/>
    </location>
</feature>
<protein>
    <submittedName>
        <fullName evidence="3">Uncharacterized protein</fullName>
    </submittedName>
</protein>
<evidence type="ECO:0000256" key="2">
    <source>
        <dbReference type="SAM" id="SignalP"/>
    </source>
</evidence>
<evidence type="ECO:0000256" key="1">
    <source>
        <dbReference type="SAM" id="MobiDB-lite"/>
    </source>
</evidence>
<accession>A0A8T0JGY2</accession>
<keyword evidence="2" id="KW-0732">Signal</keyword>
<sequence>MFQVLSSLTFIMVDAGTFHWTVVDEENGDERLSEETTEGDGVEVKGWGRGGGVEGGGRGREREEGRMGGEDIGADFVEVGSDREICTRESGEGLLGEGSFRIRIRESHSTQERRRNHGNEKIK</sequence>
<proteinExistence type="predicted"/>
<name>A0A8T0JGY2_PHAAN</name>
<feature type="chain" id="PRO_5035860347" evidence="2">
    <location>
        <begin position="16"/>
        <end position="123"/>
    </location>
</feature>
<feature type="compositionally biased region" description="Basic and acidic residues" evidence="1">
    <location>
        <begin position="57"/>
        <end position="69"/>
    </location>
</feature>
<reference evidence="3 4" key="1">
    <citation type="submission" date="2020-05" db="EMBL/GenBank/DDBJ databases">
        <title>Vigna angularis (adzuki bean) Var. LongXiaoDou No. 4 denovo assembly.</title>
        <authorList>
            <person name="Xiang H."/>
        </authorList>
    </citation>
    <scope>NUCLEOTIDE SEQUENCE [LARGE SCALE GENOMIC DNA]</scope>
    <source>
        <tissue evidence="3">Leaf</tissue>
    </source>
</reference>
<organism evidence="3 4">
    <name type="scientific">Phaseolus angularis</name>
    <name type="common">Azuki bean</name>
    <name type="synonym">Vigna angularis</name>
    <dbReference type="NCBI Taxonomy" id="3914"/>
    <lineage>
        <taxon>Eukaryota</taxon>
        <taxon>Viridiplantae</taxon>
        <taxon>Streptophyta</taxon>
        <taxon>Embryophyta</taxon>
        <taxon>Tracheophyta</taxon>
        <taxon>Spermatophyta</taxon>
        <taxon>Magnoliopsida</taxon>
        <taxon>eudicotyledons</taxon>
        <taxon>Gunneridae</taxon>
        <taxon>Pentapetalae</taxon>
        <taxon>rosids</taxon>
        <taxon>fabids</taxon>
        <taxon>Fabales</taxon>
        <taxon>Fabaceae</taxon>
        <taxon>Papilionoideae</taxon>
        <taxon>50 kb inversion clade</taxon>
        <taxon>NPAAA clade</taxon>
        <taxon>indigoferoid/millettioid clade</taxon>
        <taxon>Phaseoleae</taxon>
        <taxon>Vigna</taxon>
    </lineage>
</organism>
<comment type="caution">
    <text evidence="3">The sequence shown here is derived from an EMBL/GenBank/DDBJ whole genome shotgun (WGS) entry which is preliminary data.</text>
</comment>
<feature type="signal peptide" evidence="2">
    <location>
        <begin position="1"/>
        <end position="15"/>
    </location>
</feature>
<dbReference type="AlphaFoldDB" id="A0A8T0JGY2"/>
<dbReference type="EMBL" id="JABFOF010000011">
    <property type="protein sequence ID" value="KAG2371794.1"/>
    <property type="molecule type" value="Genomic_DNA"/>
</dbReference>
<evidence type="ECO:0000313" key="3">
    <source>
        <dbReference type="EMBL" id="KAG2371794.1"/>
    </source>
</evidence>
<evidence type="ECO:0000313" key="4">
    <source>
        <dbReference type="Proteomes" id="UP000743370"/>
    </source>
</evidence>